<evidence type="ECO:0000256" key="4">
    <source>
        <dbReference type="ARBA" id="ARBA00022801"/>
    </source>
</evidence>
<dbReference type="InterPro" id="IPR035952">
    <property type="entry name" value="Rhomboid-like_sf"/>
</dbReference>
<dbReference type="InterPro" id="IPR022764">
    <property type="entry name" value="Peptidase_S54_rhomboid_dom"/>
</dbReference>
<dbReference type="GO" id="GO:0004252">
    <property type="term" value="F:serine-type endopeptidase activity"/>
    <property type="evidence" value="ECO:0007669"/>
    <property type="project" value="InterPro"/>
</dbReference>
<evidence type="ECO:0000313" key="11">
    <source>
        <dbReference type="Proteomes" id="UP000305792"/>
    </source>
</evidence>
<keyword evidence="10" id="KW-0645">Protease</keyword>
<feature type="chain" id="PRO_5039026230" evidence="8">
    <location>
        <begin position="20"/>
        <end position="243"/>
    </location>
</feature>
<evidence type="ECO:0000256" key="8">
    <source>
        <dbReference type="SAM" id="SignalP"/>
    </source>
</evidence>
<dbReference type="GO" id="GO:0006508">
    <property type="term" value="P:proteolysis"/>
    <property type="evidence" value="ECO:0007669"/>
    <property type="project" value="UniProtKB-KW"/>
</dbReference>
<feature type="transmembrane region" description="Helical" evidence="7">
    <location>
        <begin position="168"/>
        <end position="184"/>
    </location>
</feature>
<organism evidence="10 11">
    <name type="scientific">Glycomyces paridis</name>
    <dbReference type="NCBI Taxonomy" id="2126555"/>
    <lineage>
        <taxon>Bacteria</taxon>
        <taxon>Bacillati</taxon>
        <taxon>Actinomycetota</taxon>
        <taxon>Actinomycetes</taxon>
        <taxon>Glycomycetales</taxon>
        <taxon>Glycomycetaceae</taxon>
        <taxon>Glycomyces</taxon>
    </lineage>
</organism>
<keyword evidence="6 7" id="KW-0472">Membrane</keyword>
<evidence type="ECO:0000256" key="6">
    <source>
        <dbReference type="ARBA" id="ARBA00023136"/>
    </source>
</evidence>
<dbReference type="PANTHER" id="PTHR43731">
    <property type="entry name" value="RHOMBOID PROTEASE"/>
    <property type="match status" value="1"/>
</dbReference>
<evidence type="ECO:0000256" key="5">
    <source>
        <dbReference type="ARBA" id="ARBA00022989"/>
    </source>
</evidence>
<comment type="caution">
    <text evidence="10">The sequence shown here is derived from an EMBL/GenBank/DDBJ whole genome shotgun (WGS) entry which is preliminary data.</text>
</comment>
<feature type="transmembrane region" description="Helical" evidence="7">
    <location>
        <begin position="190"/>
        <end position="206"/>
    </location>
</feature>
<evidence type="ECO:0000256" key="1">
    <source>
        <dbReference type="ARBA" id="ARBA00004141"/>
    </source>
</evidence>
<evidence type="ECO:0000256" key="3">
    <source>
        <dbReference type="ARBA" id="ARBA00022692"/>
    </source>
</evidence>
<comment type="subcellular location">
    <subcellularLocation>
        <location evidence="1">Membrane</location>
        <topology evidence="1">Multi-pass membrane protein</topology>
    </subcellularLocation>
</comment>
<keyword evidence="11" id="KW-1185">Reference proteome</keyword>
<dbReference type="AlphaFoldDB" id="A0A4S8P9V6"/>
<dbReference type="PANTHER" id="PTHR43731:SF14">
    <property type="entry name" value="PRESENILIN-ASSOCIATED RHOMBOID-LIKE PROTEIN, MITOCHONDRIAL"/>
    <property type="match status" value="1"/>
</dbReference>
<evidence type="ECO:0000256" key="7">
    <source>
        <dbReference type="SAM" id="Phobius"/>
    </source>
</evidence>
<dbReference type="SUPFAM" id="SSF144091">
    <property type="entry name" value="Rhomboid-like"/>
    <property type="match status" value="1"/>
</dbReference>
<keyword evidence="3 7" id="KW-0812">Transmembrane</keyword>
<dbReference type="Gene3D" id="1.20.1540.10">
    <property type="entry name" value="Rhomboid-like"/>
    <property type="match status" value="1"/>
</dbReference>
<dbReference type="Proteomes" id="UP000305792">
    <property type="component" value="Unassembled WGS sequence"/>
</dbReference>
<comment type="similarity">
    <text evidence="2">Belongs to the peptidase S54 family.</text>
</comment>
<evidence type="ECO:0000259" key="9">
    <source>
        <dbReference type="Pfam" id="PF01694"/>
    </source>
</evidence>
<evidence type="ECO:0000313" key="10">
    <source>
        <dbReference type="EMBL" id="THV27058.1"/>
    </source>
</evidence>
<proteinExistence type="inferred from homology"/>
<feature type="transmembrane region" description="Helical" evidence="7">
    <location>
        <begin position="116"/>
        <end position="134"/>
    </location>
</feature>
<keyword evidence="5 7" id="KW-1133">Transmembrane helix</keyword>
<feature type="signal peptide" evidence="8">
    <location>
        <begin position="1"/>
        <end position="19"/>
    </location>
</feature>
<name>A0A4S8P9V6_9ACTN</name>
<feature type="transmembrane region" description="Helical" evidence="7">
    <location>
        <begin position="213"/>
        <end position="235"/>
    </location>
</feature>
<feature type="transmembrane region" description="Helical" evidence="7">
    <location>
        <begin position="85"/>
        <end position="104"/>
    </location>
</feature>
<accession>A0A4S8P9V6</accession>
<dbReference type="InterPro" id="IPR050925">
    <property type="entry name" value="Rhomboid_protease_S54"/>
</dbReference>
<dbReference type="EMBL" id="STGX01000012">
    <property type="protein sequence ID" value="THV27058.1"/>
    <property type="molecule type" value="Genomic_DNA"/>
</dbReference>
<reference evidence="10 11" key="1">
    <citation type="journal article" date="2018" name="Int. J. Syst. Evol. Microbiol.">
        <title>Glycomyces paridis sp. nov., isolated from the medicinal plant Paris polyphylla.</title>
        <authorList>
            <person name="Fang X.M."/>
            <person name="Bai J.L."/>
            <person name="Su J."/>
            <person name="Zhao L.L."/>
            <person name="Liu H.Y."/>
            <person name="Ma B.P."/>
            <person name="Zhang Y.Q."/>
            <person name="Yu L.Y."/>
        </authorList>
    </citation>
    <scope>NUCLEOTIDE SEQUENCE [LARGE SCALE GENOMIC DNA]</scope>
    <source>
        <strain evidence="10 11">CPCC 204357</strain>
    </source>
</reference>
<gene>
    <name evidence="10" type="ORF">E9998_16430</name>
</gene>
<evidence type="ECO:0000256" key="2">
    <source>
        <dbReference type="ARBA" id="ARBA00009045"/>
    </source>
</evidence>
<keyword evidence="4" id="KW-0378">Hydrolase</keyword>
<keyword evidence="8" id="KW-0732">Signal</keyword>
<protein>
    <submittedName>
        <fullName evidence="10">Rhomboid family intramembrane serine protease</fullName>
    </submittedName>
</protein>
<feature type="domain" description="Peptidase S54 rhomboid" evidence="9">
    <location>
        <begin position="76"/>
        <end position="203"/>
    </location>
</feature>
<dbReference type="GO" id="GO:0016020">
    <property type="term" value="C:membrane"/>
    <property type="evidence" value="ECO:0007669"/>
    <property type="project" value="UniProtKB-SubCell"/>
</dbReference>
<feature type="transmembrane region" description="Helical" evidence="7">
    <location>
        <begin position="140"/>
        <end position="156"/>
    </location>
</feature>
<sequence length="243" mass="26040">MGANIAVFILAALSTGTLAGLTTAGTTPLHMFGAEIGYLPGYQPGYLQGSAIFTDTHAIFDLFGRTVTAPFVAAGGYYRMITSMFLHYGLIHLGFNMLVLWMFGRALEHDLGPARFFTVYMLSGLTGSVAVYFFSYDTATAGASGAVYGLFGLLILVNRKLKRDNRSLYILIGLNLALGFFLPVSFAGHIGGLVGGLICGAILTFTPRERRGLHWVGFAVLLAALAVATFIQTGILDNQYDIV</sequence>
<dbReference type="Pfam" id="PF01694">
    <property type="entry name" value="Rhomboid"/>
    <property type="match status" value="1"/>
</dbReference>